<dbReference type="SUPFAM" id="SSF52540">
    <property type="entry name" value="P-loop containing nucleoside triphosphate hydrolases"/>
    <property type="match status" value="1"/>
</dbReference>
<feature type="region of interest" description="Disordered" evidence="4">
    <location>
        <begin position="496"/>
        <end position="521"/>
    </location>
</feature>
<dbReference type="Pfam" id="PF07724">
    <property type="entry name" value="AAA_2"/>
    <property type="match status" value="1"/>
</dbReference>
<reference evidence="6" key="1">
    <citation type="submission" date="2021-02" db="EMBL/GenBank/DDBJ databases">
        <title>Psilocybe cubensis genome.</title>
        <authorList>
            <person name="Mckernan K.J."/>
            <person name="Crawford S."/>
            <person name="Trippe A."/>
            <person name="Kane L.T."/>
            <person name="Mclaughlin S."/>
        </authorList>
    </citation>
    <scope>NUCLEOTIDE SEQUENCE [LARGE SCALE GENOMIC DNA]</scope>
    <source>
        <strain evidence="6">MGC-MH-2018</strain>
    </source>
</reference>
<dbReference type="EMBL" id="JAFIQS010000006">
    <property type="protein sequence ID" value="KAG5168572.1"/>
    <property type="molecule type" value="Genomic_DNA"/>
</dbReference>
<feature type="repeat" description="ANK" evidence="3">
    <location>
        <begin position="114"/>
        <end position="138"/>
    </location>
</feature>
<dbReference type="CDD" id="cd19499">
    <property type="entry name" value="RecA-like_ClpB_Hsp104-like"/>
    <property type="match status" value="1"/>
</dbReference>
<feature type="repeat" description="ANK" evidence="3">
    <location>
        <begin position="253"/>
        <end position="285"/>
    </location>
</feature>
<accession>A0A8H8CJB1</accession>
<feature type="compositionally biased region" description="Basic and acidic residues" evidence="4">
    <location>
        <begin position="326"/>
        <end position="337"/>
    </location>
</feature>
<protein>
    <recommendedName>
        <fullName evidence="5">AAA+ ATPase domain-containing protein</fullName>
    </recommendedName>
</protein>
<dbReference type="Pfam" id="PF00023">
    <property type="entry name" value="Ank"/>
    <property type="match status" value="2"/>
</dbReference>
<feature type="region of interest" description="Disordered" evidence="4">
    <location>
        <begin position="326"/>
        <end position="353"/>
    </location>
</feature>
<dbReference type="Gene3D" id="3.40.50.300">
    <property type="entry name" value="P-loop containing nucleotide triphosphate hydrolases"/>
    <property type="match status" value="1"/>
</dbReference>
<evidence type="ECO:0000256" key="4">
    <source>
        <dbReference type="SAM" id="MobiDB-lite"/>
    </source>
</evidence>
<keyword evidence="3" id="KW-0040">ANK repeat</keyword>
<dbReference type="InterPro" id="IPR002110">
    <property type="entry name" value="Ankyrin_rpt"/>
</dbReference>
<dbReference type="InterPro" id="IPR003959">
    <property type="entry name" value="ATPase_AAA_core"/>
</dbReference>
<dbReference type="Gene3D" id="1.10.8.60">
    <property type="match status" value="1"/>
</dbReference>
<keyword evidence="2" id="KW-0067">ATP-binding</keyword>
<keyword evidence="1" id="KW-0547">Nucleotide-binding</keyword>
<dbReference type="GO" id="GO:0005739">
    <property type="term" value="C:mitochondrion"/>
    <property type="evidence" value="ECO:0007669"/>
    <property type="project" value="TreeGrafter"/>
</dbReference>
<feature type="domain" description="AAA+ ATPase" evidence="5">
    <location>
        <begin position="464"/>
        <end position="644"/>
    </location>
</feature>
<sequence>MTTETIIVHPHNPPATSASRTLCRLLVRNEIVRVQKLLETFPELINIRHPLGWAPIHTAVLCCDTTLLKFILNLPRVDIAVQDESSFSSSSSAAYQLCRTQELCPTIGGTESTQGATALHFACMRGDKDVLNLVLQRGGASAYNALDHSQRTPLDYFDLDTVDLEALLAYQSAEKQWKKDWRTLVAKDVFVFCSSIRLGDYDYCKELIECYPDLAIKMYSEIKDSVSSKLRSIFKPSSVEVSTIVPDYPLHGPGSSALHYACLEARMDIAELLLRNGATWTEKDDYNITPQMYANLHGEIIAQKFKSLCDEEDRLRKQRIEEESRKMELGENIRESEVLQGQKAEMDGPATQEEDALQWAVDFAEQLALEVGKRKADEVDVDKMEKGEPRISKAEKRQMKALEKQKEKDKKMEKREQKKKEDERRRRIEIERIIGADIIGQKGPISSVASAIRLRENGWVDRDRPLVMLFLGSSGIGKTEVAKRVAMYLHGIKAEKEDEKVDDEPRSPISEDDDGDEQQKASLTDIEKSGTFVRIDMSEYQHDYTVSNLTGSPKGYVGYDEGGVLTGKLKANPRAIVLLDEIEKAHPNVLTVFLQLFDDGRITDPKLGTIFCPNAVFIMTSNLGSEEIRLAAPKLNSLIANTIDVNKHEKYHKGVTQFTKELYPLLKRSLKRDEFLGRINQTVVFLPFTDVELGHIAKVELKKWQKRALDQHDIHVTWSPSVIERLIQGYDVNYGARGTYREGYLSFFYLQHIVNEEPISSHVRMIVNAAGDMELETVAKAGKRESKDLQKLVQTVSNSPIIDVPSA</sequence>
<dbReference type="InterPro" id="IPR019489">
    <property type="entry name" value="Clp_ATPase_C"/>
</dbReference>
<dbReference type="PROSITE" id="PS50088">
    <property type="entry name" value="ANK_REPEAT"/>
    <property type="match status" value="2"/>
</dbReference>
<dbReference type="Pfam" id="PF10431">
    <property type="entry name" value="ClpB_D2-small"/>
    <property type="match status" value="1"/>
</dbReference>
<dbReference type="GO" id="GO:0034605">
    <property type="term" value="P:cellular response to heat"/>
    <property type="evidence" value="ECO:0007669"/>
    <property type="project" value="TreeGrafter"/>
</dbReference>
<feature type="region of interest" description="Disordered" evidence="4">
    <location>
        <begin position="378"/>
        <end position="424"/>
    </location>
</feature>
<evidence type="ECO:0000313" key="6">
    <source>
        <dbReference type="EMBL" id="KAG5168572.1"/>
    </source>
</evidence>
<comment type="caution">
    <text evidence="6">The sequence shown here is derived from an EMBL/GenBank/DDBJ whole genome shotgun (WGS) entry which is preliminary data.</text>
</comment>
<dbReference type="GO" id="GO:0005524">
    <property type="term" value="F:ATP binding"/>
    <property type="evidence" value="ECO:0007669"/>
    <property type="project" value="UniProtKB-KW"/>
</dbReference>
<evidence type="ECO:0000259" key="5">
    <source>
        <dbReference type="SMART" id="SM00382"/>
    </source>
</evidence>
<name>A0A8H8CJB1_PSICU</name>
<dbReference type="InterPro" id="IPR050130">
    <property type="entry name" value="ClpA_ClpB"/>
</dbReference>
<dbReference type="GO" id="GO:0016887">
    <property type="term" value="F:ATP hydrolysis activity"/>
    <property type="evidence" value="ECO:0007669"/>
    <property type="project" value="InterPro"/>
</dbReference>
<dbReference type="SMART" id="SM00248">
    <property type="entry name" value="ANK"/>
    <property type="match status" value="3"/>
</dbReference>
<dbReference type="PANTHER" id="PTHR11638">
    <property type="entry name" value="ATP-DEPENDENT CLP PROTEASE"/>
    <property type="match status" value="1"/>
</dbReference>
<organism evidence="6">
    <name type="scientific">Psilocybe cubensis</name>
    <name type="common">Psychedelic mushroom</name>
    <name type="synonym">Stropharia cubensis</name>
    <dbReference type="NCBI Taxonomy" id="181762"/>
    <lineage>
        <taxon>Eukaryota</taxon>
        <taxon>Fungi</taxon>
        <taxon>Dikarya</taxon>
        <taxon>Basidiomycota</taxon>
        <taxon>Agaricomycotina</taxon>
        <taxon>Agaricomycetes</taxon>
        <taxon>Agaricomycetidae</taxon>
        <taxon>Agaricales</taxon>
        <taxon>Agaricineae</taxon>
        <taxon>Strophariaceae</taxon>
        <taxon>Psilocybe</taxon>
    </lineage>
</organism>
<evidence type="ECO:0000256" key="1">
    <source>
        <dbReference type="ARBA" id="ARBA00022741"/>
    </source>
</evidence>
<dbReference type="InterPro" id="IPR027417">
    <property type="entry name" value="P-loop_NTPase"/>
</dbReference>
<dbReference type="Gene3D" id="1.25.40.20">
    <property type="entry name" value="Ankyrin repeat-containing domain"/>
    <property type="match status" value="1"/>
</dbReference>
<feature type="compositionally biased region" description="Basic and acidic residues" evidence="4">
    <location>
        <begin position="496"/>
        <end position="506"/>
    </location>
</feature>
<proteinExistence type="predicted"/>
<dbReference type="SUPFAM" id="SSF48403">
    <property type="entry name" value="Ankyrin repeat"/>
    <property type="match status" value="1"/>
</dbReference>
<dbReference type="SMART" id="SM00382">
    <property type="entry name" value="AAA"/>
    <property type="match status" value="1"/>
</dbReference>
<dbReference type="InterPro" id="IPR003593">
    <property type="entry name" value="AAA+_ATPase"/>
</dbReference>
<evidence type="ECO:0000256" key="2">
    <source>
        <dbReference type="ARBA" id="ARBA00022840"/>
    </source>
</evidence>
<dbReference type="PROSITE" id="PS50297">
    <property type="entry name" value="ANK_REP_REGION"/>
    <property type="match status" value="2"/>
</dbReference>
<dbReference type="AlphaFoldDB" id="A0A8H8CJB1"/>
<evidence type="ECO:0000256" key="3">
    <source>
        <dbReference type="PROSITE-ProRule" id="PRU00023"/>
    </source>
</evidence>
<dbReference type="InterPro" id="IPR036770">
    <property type="entry name" value="Ankyrin_rpt-contain_sf"/>
</dbReference>
<gene>
    <name evidence="6" type="ORF">JR316_007173</name>
</gene>
<dbReference type="PANTHER" id="PTHR11638:SF93">
    <property type="entry name" value="MITOCHONDRIAL DISAGGREGASE"/>
    <property type="match status" value="1"/>
</dbReference>